<evidence type="ECO:0000313" key="2">
    <source>
        <dbReference type="EMBL" id="EJK67555.1"/>
    </source>
</evidence>
<feature type="compositionally biased region" description="Polar residues" evidence="1">
    <location>
        <begin position="155"/>
        <end position="164"/>
    </location>
</feature>
<sequence length="409" mass="44385">MPPRTRNSHQTSHADAAATARAVCEESPDEKSPDSAFAGNKVEALISNLVKSAVKSAADAAGQGSRSRSSRGGTGVKEYVEKIFSALKDQTQDPREAIFDGLPYYAGKGLDVDTFMDSPVCKSFLADQLAHQGDPNQLVSEAMKPPSAAAVASVGNATGKSTTAARRPKKKRQKKVKNGGGFEAPLGINLHDPNYDEVYRKCGDDLWRTFSRFMGESDVRQMVQDVLPKVLNKYTPDAENKLRGGAISVPGGGYIHATSSRSKYPRATCNVTLEGSILVGFKCEPSPGSSTQQFSLDEISTREKVGHSRSQNQVVITCPANPCQHQFVTKAENVIKAIECGMKLTPGEANVSFFESETLTDYNIQKKGSLMIPANTFQFLQKSVHVHFADQHDGMTCTMCRRQDLVKKT</sequence>
<evidence type="ECO:0000256" key="1">
    <source>
        <dbReference type="SAM" id="MobiDB-lite"/>
    </source>
</evidence>
<gene>
    <name evidence="2" type="ORF">THAOC_11392</name>
</gene>
<accession>K0SQB0</accession>
<keyword evidence="3" id="KW-1185">Reference proteome</keyword>
<proteinExistence type="predicted"/>
<dbReference type="AlphaFoldDB" id="K0SQB0"/>
<comment type="caution">
    <text evidence="2">The sequence shown here is derived from an EMBL/GenBank/DDBJ whole genome shotgun (WGS) entry which is preliminary data.</text>
</comment>
<protein>
    <submittedName>
        <fullName evidence="2">Uncharacterized protein</fullName>
    </submittedName>
</protein>
<reference evidence="2 3" key="1">
    <citation type="journal article" date="2012" name="Genome Biol.">
        <title>Genome and low-iron response of an oceanic diatom adapted to chronic iron limitation.</title>
        <authorList>
            <person name="Lommer M."/>
            <person name="Specht M."/>
            <person name="Roy A.S."/>
            <person name="Kraemer L."/>
            <person name="Andreson R."/>
            <person name="Gutowska M.A."/>
            <person name="Wolf J."/>
            <person name="Bergner S.V."/>
            <person name="Schilhabel M.B."/>
            <person name="Klostermeier U.C."/>
            <person name="Beiko R.G."/>
            <person name="Rosenstiel P."/>
            <person name="Hippler M."/>
            <person name="Laroche J."/>
        </authorList>
    </citation>
    <scope>NUCLEOTIDE SEQUENCE [LARGE SCALE GENOMIC DNA]</scope>
    <source>
        <strain evidence="2 3">CCMP1005</strain>
    </source>
</reference>
<dbReference type="Proteomes" id="UP000266841">
    <property type="component" value="Unassembled WGS sequence"/>
</dbReference>
<dbReference type="EMBL" id="AGNL01012935">
    <property type="protein sequence ID" value="EJK67555.1"/>
    <property type="molecule type" value="Genomic_DNA"/>
</dbReference>
<feature type="region of interest" description="Disordered" evidence="1">
    <location>
        <begin position="1"/>
        <end position="36"/>
    </location>
</feature>
<organism evidence="2 3">
    <name type="scientific">Thalassiosira oceanica</name>
    <name type="common">Marine diatom</name>
    <dbReference type="NCBI Taxonomy" id="159749"/>
    <lineage>
        <taxon>Eukaryota</taxon>
        <taxon>Sar</taxon>
        <taxon>Stramenopiles</taxon>
        <taxon>Ochrophyta</taxon>
        <taxon>Bacillariophyta</taxon>
        <taxon>Coscinodiscophyceae</taxon>
        <taxon>Thalassiosirophycidae</taxon>
        <taxon>Thalassiosirales</taxon>
        <taxon>Thalassiosiraceae</taxon>
        <taxon>Thalassiosira</taxon>
    </lineage>
</organism>
<feature type="region of interest" description="Disordered" evidence="1">
    <location>
        <begin position="145"/>
        <end position="180"/>
    </location>
</feature>
<feature type="compositionally biased region" description="Basic residues" evidence="1">
    <location>
        <begin position="166"/>
        <end position="177"/>
    </location>
</feature>
<evidence type="ECO:0000313" key="3">
    <source>
        <dbReference type="Proteomes" id="UP000266841"/>
    </source>
</evidence>
<name>K0SQB0_THAOC</name>